<feature type="region of interest" description="Disordered" evidence="1">
    <location>
        <begin position="21"/>
        <end position="50"/>
    </location>
</feature>
<feature type="compositionally biased region" description="Low complexity" evidence="1">
    <location>
        <begin position="21"/>
        <end position="35"/>
    </location>
</feature>
<name>A0A4R4DZK7_9BACT</name>
<accession>A0A4R4DZK7</accession>
<dbReference type="EMBL" id="SKFH01000017">
    <property type="protein sequence ID" value="TCZ70157.1"/>
    <property type="molecule type" value="Genomic_DNA"/>
</dbReference>
<keyword evidence="3" id="KW-1185">Reference proteome</keyword>
<reference evidence="2 3" key="1">
    <citation type="submission" date="2019-03" db="EMBL/GenBank/DDBJ databases">
        <authorList>
            <person name="Kim M.K.M."/>
        </authorList>
    </citation>
    <scope>NUCLEOTIDE SEQUENCE [LARGE SCALE GENOMIC DNA]</scope>
    <source>
        <strain evidence="2 3">17J68-15</strain>
    </source>
</reference>
<dbReference type="AlphaFoldDB" id="A0A4R4DZK7"/>
<dbReference type="InterPro" id="IPR011473">
    <property type="entry name" value="DUF1579"/>
</dbReference>
<proteinExistence type="predicted"/>
<sequence>MKKWISAALALSLVACNSENKPGGSAPVVAAASSDAPPPPPASTKPDSATQARNWQTYMTPGAEQQLLKDANGTWEAEVTMWMAPGAPEQKSTMTTENKMLLGDRYQQSVSRGEMMGTAFEGISTTAFDNHKKKFISTWIDNMGTGVMTMEGSWDSTTKTINFAGRMMDPALAQEVDVRETFTFIDRDHHLMQMYGKGEDGKKCKTMQIHFRRKK</sequence>
<dbReference type="Pfam" id="PF07617">
    <property type="entry name" value="DUF1579"/>
    <property type="match status" value="1"/>
</dbReference>
<gene>
    <name evidence="2" type="ORF">E0486_11405</name>
</gene>
<evidence type="ECO:0000313" key="3">
    <source>
        <dbReference type="Proteomes" id="UP000295164"/>
    </source>
</evidence>
<dbReference type="PROSITE" id="PS51257">
    <property type="entry name" value="PROKAR_LIPOPROTEIN"/>
    <property type="match status" value="1"/>
</dbReference>
<dbReference type="OrthoDB" id="277821at2"/>
<dbReference type="RefSeq" id="WP_131852305.1">
    <property type="nucleotide sequence ID" value="NZ_SKFH01000017.1"/>
</dbReference>
<organism evidence="2 3">
    <name type="scientific">Flaviaesturariibacter aridisoli</name>
    <dbReference type="NCBI Taxonomy" id="2545761"/>
    <lineage>
        <taxon>Bacteria</taxon>
        <taxon>Pseudomonadati</taxon>
        <taxon>Bacteroidota</taxon>
        <taxon>Chitinophagia</taxon>
        <taxon>Chitinophagales</taxon>
        <taxon>Chitinophagaceae</taxon>
        <taxon>Flaviaestuariibacter</taxon>
    </lineage>
</organism>
<protein>
    <submittedName>
        <fullName evidence="2">DUF1579 domain-containing protein</fullName>
    </submittedName>
</protein>
<dbReference type="Proteomes" id="UP000295164">
    <property type="component" value="Unassembled WGS sequence"/>
</dbReference>
<evidence type="ECO:0000256" key="1">
    <source>
        <dbReference type="SAM" id="MobiDB-lite"/>
    </source>
</evidence>
<evidence type="ECO:0000313" key="2">
    <source>
        <dbReference type="EMBL" id="TCZ70157.1"/>
    </source>
</evidence>
<comment type="caution">
    <text evidence="2">The sequence shown here is derived from an EMBL/GenBank/DDBJ whole genome shotgun (WGS) entry which is preliminary data.</text>
</comment>